<keyword evidence="8" id="KW-0547">Nucleotide-binding</keyword>
<evidence type="ECO:0000256" key="23">
    <source>
        <dbReference type="ARBA" id="ARBA00076757"/>
    </source>
</evidence>
<dbReference type="PROSITE" id="PS51194">
    <property type="entry name" value="HELICASE_CTER"/>
    <property type="match status" value="1"/>
</dbReference>
<feature type="domain" description="Helicase ATP-binding" evidence="28">
    <location>
        <begin position="35"/>
        <end position="210"/>
    </location>
</feature>
<dbReference type="SUPFAM" id="SSF52540">
    <property type="entry name" value="P-loop containing nucleoside triphosphate hydrolases"/>
    <property type="match status" value="1"/>
</dbReference>
<evidence type="ECO:0000256" key="14">
    <source>
        <dbReference type="ARBA" id="ARBA00023125"/>
    </source>
</evidence>
<keyword evidence="26" id="KW-0175">Coiled coil</keyword>
<keyword evidence="14" id="KW-0238">DNA-binding</keyword>
<dbReference type="GO" id="GO:0006260">
    <property type="term" value="P:DNA replication"/>
    <property type="evidence" value="ECO:0007669"/>
    <property type="project" value="UniProtKB-KW"/>
</dbReference>
<name>A0A1A9X323_9MUSC</name>
<evidence type="ECO:0000256" key="15">
    <source>
        <dbReference type="ARBA" id="ARBA00023204"/>
    </source>
</evidence>
<feature type="domain" description="Helicase C-terminal" evidence="29">
    <location>
        <begin position="248"/>
        <end position="401"/>
    </location>
</feature>
<dbReference type="Gene3D" id="1.10.1740.100">
    <property type="entry name" value="Set2, Rpb1 interacting domain"/>
    <property type="match status" value="1"/>
</dbReference>
<evidence type="ECO:0000256" key="13">
    <source>
        <dbReference type="ARBA" id="ARBA00022840"/>
    </source>
</evidence>
<dbReference type="InterPro" id="IPR014001">
    <property type="entry name" value="Helicase_ATP-bd"/>
</dbReference>
<dbReference type="Pfam" id="PF00271">
    <property type="entry name" value="Helicase_C"/>
    <property type="match status" value="1"/>
</dbReference>
<dbReference type="STRING" id="37001.A0A1A9X323"/>
<evidence type="ECO:0000256" key="24">
    <source>
        <dbReference type="ARBA" id="ARBA00078243"/>
    </source>
</evidence>
<dbReference type="SMART" id="SM00490">
    <property type="entry name" value="HELICc"/>
    <property type="match status" value="1"/>
</dbReference>
<dbReference type="InterPro" id="IPR013257">
    <property type="entry name" value="SRI"/>
</dbReference>
<dbReference type="GO" id="GO:0051301">
    <property type="term" value="P:cell division"/>
    <property type="evidence" value="ECO:0007669"/>
    <property type="project" value="UniProtKB-KW"/>
</dbReference>
<dbReference type="CDD" id="cd18794">
    <property type="entry name" value="SF2_C_RecQ"/>
    <property type="match status" value="1"/>
</dbReference>
<dbReference type="Gene3D" id="3.40.50.300">
    <property type="entry name" value="P-loop containing nucleotide triphosphate hydrolases"/>
    <property type="match status" value="2"/>
</dbReference>
<dbReference type="AlphaFoldDB" id="A0A1A9X323"/>
<keyword evidence="17" id="KW-0539">Nucleus</keyword>
<dbReference type="FunFam" id="3.40.50.300:FF:000444">
    <property type="entry name" value="ATP-dependent DNA helicase"/>
    <property type="match status" value="1"/>
</dbReference>
<dbReference type="GO" id="GO:0006355">
    <property type="term" value="P:regulation of DNA-templated transcription"/>
    <property type="evidence" value="ECO:0007669"/>
    <property type="project" value="InterPro"/>
</dbReference>
<evidence type="ECO:0000256" key="19">
    <source>
        <dbReference type="ARBA" id="ARBA00034617"/>
    </source>
</evidence>
<feature type="coiled-coil region" evidence="26">
    <location>
        <begin position="782"/>
        <end position="809"/>
    </location>
</feature>
<keyword evidence="18" id="KW-0131">Cell cycle</keyword>
<keyword evidence="6" id="KW-0235">DNA replication</keyword>
<dbReference type="Pfam" id="PF00270">
    <property type="entry name" value="DEAD"/>
    <property type="match status" value="1"/>
</dbReference>
<keyword evidence="15" id="KW-0234">DNA repair</keyword>
<keyword evidence="9" id="KW-0227">DNA damage</keyword>
<evidence type="ECO:0000256" key="26">
    <source>
        <dbReference type="SAM" id="Coils"/>
    </source>
</evidence>
<evidence type="ECO:0000256" key="5">
    <source>
        <dbReference type="ARBA" id="ARBA00022618"/>
    </source>
</evidence>
<accession>A0A1A9X323</accession>
<dbReference type="GO" id="GO:0005654">
    <property type="term" value="C:nucleoplasm"/>
    <property type="evidence" value="ECO:0007669"/>
    <property type="project" value="UniProtKB-SubCell"/>
</dbReference>
<protein>
    <recommendedName>
        <fullName evidence="22">ATP-dependent DNA helicase Q5</fullName>
        <ecNumber evidence="20">5.6.2.4</ecNumber>
    </recommendedName>
    <alternativeName>
        <fullName evidence="23">DNA 3'-5' helicase RecQ5</fullName>
    </alternativeName>
    <alternativeName>
        <fullName evidence="24">DNA helicase, RecQ-like type 5</fullName>
    </alternativeName>
    <alternativeName>
        <fullName evidence="25">RecQ protein-like 5</fullName>
    </alternativeName>
</protein>
<keyword evidence="11" id="KW-0347">Helicase</keyword>
<dbReference type="SMART" id="SM00487">
    <property type="entry name" value="DEXDc"/>
    <property type="match status" value="1"/>
</dbReference>
<dbReference type="VEuPathDB" id="VectorBase:GBRI042508"/>
<dbReference type="Pfam" id="PF08236">
    <property type="entry name" value="SRI"/>
    <property type="match status" value="1"/>
</dbReference>
<dbReference type="EC" id="5.6.2.4" evidence="20"/>
<evidence type="ECO:0000256" key="21">
    <source>
        <dbReference type="ARBA" id="ARBA00049360"/>
    </source>
</evidence>
<dbReference type="GO" id="GO:0009378">
    <property type="term" value="F:four-way junction helicase activity"/>
    <property type="evidence" value="ECO:0007669"/>
    <property type="project" value="TreeGrafter"/>
</dbReference>
<dbReference type="GO" id="GO:0045934">
    <property type="term" value="P:negative regulation of nucleobase-containing compound metabolic process"/>
    <property type="evidence" value="ECO:0007669"/>
    <property type="project" value="UniProtKB-ARBA"/>
</dbReference>
<evidence type="ECO:0000256" key="12">
    <source>
        <dbReference type="ARBA" id="ARBA00022833"/>
    </source>
</evidence>
<dbReference type="PANTHER" id="PTHR13710">
    <property type="entry name" value="DNA HELICASE RECQ FAMILY MEMBER"/>
    <property type="match status" value="1"/>
</dbReference>
<comment type="cofactor">
    <cofactor evidence="1">
        <name>Zn(2+)</name>
        <dbReference type="ChEBI" id="CHEBI:29105"/>
    </cofactor>
</comment>
<reference evidence="30" key="2">
    <citation type="submission" date="2020-05" db="UniProtKB">
        <authorList>
            <consortium name="EnsemblMetazoa"/>
        </authorList>
    </citation>
    <scope>IDENTIFICATION</scope>
    <source>
        <strain evidence="30">IAEA</strain>
    </source>
</reference>
<keyword evidence="7" id="KW-0479">Metal-binding</keyword>
<evidence type="ECO:0000256" key="6">
    <source>
        <dbReference type="ARBA" id="ARBA00022705"/>
    </source>
</evidence>
<dbReference type="GO" id="GO:0016787">
    <property type="term" value="F:hydrolase activity"/>
    <property type="evidence" value="ECO:0007669"/>
    <property type="project" value="UniProtKB-KW"/>
</dbReference>
<dbReference type="GO" id="GO:0043138">
    <property type="term" value="F:3'-5' DNA helicase activity"/>
    <property type="evidence" value="ECO:0007669"/>
    <property type="project" value="UniProtKB-EC"/>
</dbReference>
<evidence type="ECO:0000256" key="10">
    <source>
        <dbReference type="ARBA" id="ARBA00022801"/>
    </source>
</evidence>
<sequence length="1060" mass="121603">MIKATDETEAQLYDSLEKYFGYKEFKSDLQKRAVKCAVKKKRDIYVSMPTGSGKSLCFHLPGLMSDGQITIVFSPLLALIKDQIDHLAKWKIPADSLNSKMTQKERERVVNDLKAVRPSIRFLYITPEQAATKGFQELLRQLMKYDKIAYFAVDEAHCVSQWGHDFRPDYLRLGELRVRYPNTVWMALTATASKHVREDIFKQLQLNEPVAQFVTPSFRKNLFYDVVFKNSIEDDFQHLASFALNCLGDEDEFKETPLAQRGCGIIYCRTRENVERVAFGVSRQGVAAMAYHAGLKASERIEVQEKWMRGEYPIIVATNSFGMGVDKASVRFVIHWDVPQNVAAYYQESGRSGRDGLKSYCRLYYGREDVKSIRFLLQNDINRFRTSACPEKLDLAQRAMKNFDEIVTFCEMIQCRHKLFSDYFGDPPPDCQKQCDACKNPKRMEKALQTFQRLCMDAALKTDISLEDSSDLYEGGRAGAKRDARNYNDDHEDDDSSGDGTSHSQLAKKAKRETEDFIRKQFQLRKCLSAAKELENESCTAMTRIHQAQATNKKMAGLKISIRENYLTALVDALKQNVQNSDGDKPKNELTQRDFEAVAADLEYECFSKQKIASMYRHSIAKELSAIKQTTSQKRLLPILMAFEPKSQAKPTFYNGGTVEYFERKLMELEEQKPTSMLSKKDLPKSLRIRKGFKQETSKQTSIANYFSKAHIKTETEDELSNASSDSKEIGDFDVKRENLNENVDVLEKKETGEDLKKLSMNDGKEALLGITTEPIENMLECESKEDNLESLLSKERELKMEIESLEKVDSDENYKYRDLCEENSQHDCNDNRKIMSYEETLFTKPSTSTQNFSLTGTHLKAKRTSHYNKSHHLVTTSNENVDKLKNHSSSSVNDCKKDITLSGKQTLNLDHHIINSSNSRDKSLGKEKSPWPAVHQAHSSHSRVREYLEKNAVSFKTKLSHHASSSNLTHPKSKAQCERETAFKHKTDVSKSVVDYLNPYYKRKIATKELFKILAKRITNRVIDDNLASDDWKSQIKNTFHNLKMITEDSDIEKYFPVT</sequence>
<keyword evidence="5" id="KW-0132">Cell division</keyword>
<dbReference type="InterPro" id="IPR038190">
    <property type="entry name" value="SRI_sf"/>
</dbReference>
<feature type="compositionally biased region" description="Basic and acidic residues" evidence="27">
    <location>
        <begin position="480"/>
        <end position="489"/>
    </location>
</feature>
<feature type="region of interest" description="Disordered" evidence="27">
    <location>
        <begin position="475"/>
        <end position="510"/>
    </location>
</feature>
<dbReference type="InterPro" id="IPR011545">
    <property type="entry name" value="DEAD/DEAH_box_helicase_dom"/>
</dbReference>
<organism evidence="30 31">
    <name type="scientific">Glossina brevipalpis</name>
    <dbReference type="NCBI Taxonomy" id="37001"/>
    <lineage>
        <taxon>Eukaryota</taxon>
        <taxon>Metazoa</taxon>
        <taxon>Ecdysozoa</taxon>
        <taxon>Arthropoda</taxon>
        <taxon>Hexapoda</taxon>
        <taxon>Insecta</taxon>
        <taxon>Pterygota</taxon>
        <taxon>Neoptera</taxon>
        <taxon>Endopterygota</taxon>
        <taxon>Diptera</taxon>
        <taxon>Brachycera</taxon>
        <taxon>Muscomorpha</taxon>
        <taxon>Hippoboscoidea</taxon>
        <taxon>Glossinidae</taxon>
        <taxon>Glossina</taxon>
    </lineage>
</organism>
<evidence type="ECO:0000256" key="8">
    <source>
        <dbReference type="ARBA" id="ARBA00022741"/>
    </source>
</evidence>
<evidence type="ECO:0000256" key="9">
    <source>
        <dbReference type="ARBA" id="ARBA00022763"/>
    </source>
</evidence>
<dbReference type="GO" id="GO:0005694">
    <property type="term" value="C:chromosome"/>
    <property type="evidence" value="ECO:0007669"/>
    <property type="project" value="InterPro"/>
</dbReference>
<evidence type="ECO:0000256" key="27">
    <source>
        <dbReference type="SAM" id="MobiDB-lite"/>
    </source>
</evidence>
<dbReference type="GO" id="GO:0046872">
    <property type="term" value="F:metal ion binding"/>
    <property type="evidence" value="ECO:0007669"/>
    <property type="project" value="UniProtKB-KW"/>
</dbReference>
<dbReference type="NCBIfam" id="TIGR00614">
    <property type="entry name" value="recQ_fam"/>
    <property type="match status" value="1"/>
</dbReference>
<evidence type="ECO:0000256" key="2">
    <source>
        <dbReference type="ARBA" id="ARBA00004642"/>
    </source>
</evidence>
<evidence type="ECO:0000259" key="28">
    <source>
        <dbReference type="PROSITE" id="PS51192"/>
    </source>
</evidence>
<dbReference type="PANTHER" id="PTHR13710:SF152">
    <property type="entry name" value="ATP-DEPENDENT DNA HELICASE Q5"/>
    <property type="match status" value="1"/>
</dbReference>
<evidence type="ECO:0000256" key="25">
    <source>
        <dbReference type="ARBA" id="ARBA00084014"/>
    </source>
</evidence>
<evidence type="ECO:0000313" key="30">
    <source>
        <dbReference type="EnsemblMetazoa" id="GBRI042508-PA"/>
    </source>
</evidence>
<evidence type="ECO:0000256" key="18">
    <source>
        <dbReference type="ARBA" id="ARBA00023306"/>
    </source>
</evidence>
<evidence type="ECO:0000256" key="3">
    <source>
        <dbReference type="ARBA" id="ARBA00005446"/>
    </source>
</evidence>
<feature type="region of interest" description="Disordered" evidence="27">
    <location>
        <begin position="912"/>
        <end position="939"/>
    </location>
</feature>
<reference evidence="31" key="1">
    <citation type="submission" date="2014-03" db="EMBL/GenBank/DDBJ databases">
        <authorList>
            <person name="Aksoy S."/>
            <person name="Warren W."/>
            <person name="Wilson R.K."/>
        </authorList>
    </citation>
    <scope>NUCLEOTIDE SEQUENCE [LARGE SCALE GENOMIC DNA]</scope>
    <source>
        <strain evidence="31">IAEA</strain>
    </source>
</reference>
<evidence type="ECO:0000256" key="22">
    <source>
        <dbReference type="ARBA" id="ARBA00074289"/>
    </source>
</evidence>
<dbReference type="GO" id="GO:0010605">
    <property type="term" value="P:negative regulation of macromolecule metabolic process"/>
    <property type="evidence" value="ECO:0007669"/>
    <property type="project" value="UniProtKB-ARBA"/>
</dbReference>
<dbReference type="InterPro" id="IPR032284">
    <property type="entry name" value="RecQ_Zn-bd"/>
</dbReference>
<dbReference type="Gene3D" id="6.10.250.3140">
    <property type="match status" value="1"/>
</dbReference>
<evidence type="ECO:0000256" key="7">
    <source>
        <dbReference type="ARBA" id="ARBA00022723"/>
    </source>
</evidence>
<keyword evidence="12" id="KW-0862">Zinc</keyword>
<dbReference type="Pfam" id="PF16124">
    <property type="entry name" value="RecQ_Zn_bind"/>
    <property type="match status" value="1"/>
</dbReference>
<evidence type="ECO:0000256" key="11">
    <source>
        <dbReference type="ARBA" id="ARBA00022806"/>
    </source>
</evidence>
<dbReference type="GO" id="GO:0005737">
    <property type="term" value="C:cytoplasm"/>
    <property type="evidence" value="ECO:0007669"/>
    <property type="project" value="TreeGrafter"/>
</dbReference>
<keyword evidence="31" id="KW-1185">Reference proteome</keyword>
<evidence type="ECO:0000256" key="4">
    <source>
        <dbReference type="ARBA" id="ARBA00022553"/>
    </source>
</evidence>
<evidence type="ECO:0000256" key="1">
    <source>
        <dbReference type="ARBA" id="ARBA00001947"/>
    </source>
</evidence>
<dbReference type="InterPro" id="IPR004589">
    <property type="entry name" value="DNA_helicase_ATP-dep_RecQ"/>
</dbReference>
<keyword evidence="16" id="KW-0413">Isomerase</keyword>
<evidence type="ECO:0000256" key="20">
    <source>
        <dbReference type="ARBA" id="ARBA00034808"/>
    </source>
</evidence>
<evidence type="ECO:0000256" key="16">
    <source>
        <dbReference type="ARBA" id="ARBA00023235"/>
    </source>
</evidence>
<comment type="catalytic activity">
    <reaction evidence="19">
        <text>Couples ATP hydrolysis with the unwinding of duplex DNA by translocating in the 3'-5' direction.</text>
        <dbReference type="EC" id="5.6.2.4"/>
    </reaction>
</comment>
<evidence type="ECO:0000313" key="31">
    <source>
        <dbReference type="Proteomes" id="UP000091820"/>
    </source>
</evidence>
<dbReference type="FunFam" id="3.40.50.300:FF:000614">
    <property type="entry name" value="ATP-dependent DNA helicase"/>
    <property type="match status" value="1"/>
</dbReference>
<keyword evidence="4" id="KW-0597">Phosphoprotein</keyword>
<dbReference type="PROSITE" id="PS51192">
    <property type="entry name" value="HELICASE_ATP_BIND_1"/>
    <property type="match status" value="1"/>
</dbReference>
<dbReference type="GO" id="GO:0005524">
    <property type="term" value="F:ATP binding"/>
    <property type="evidence" value="ECO:0007669"/>
    <property type="project" value="UniProtKB-KW"/>
</dbReference>
<evidence type="ECO:0000259" key="29">
    <source>
        <dbReference type="PROSITE" id="PS51194"/>
    </source>
</evidence>
<feature type="compositionally biased region" description="Basic and acidic residues" evidence="27">
    <location>
        <begin position="912"/>
        <end position="930"/>
    </location>
</feature>
<comment type="subcellular location">
    <subcellularLocation>
        <location evidence="2">Nucleus</location>
        <location evidence="2">Nucleoplasm</location>
    </subcellularLocation>
</comment>
<evidence type="ECO:0000256" key="17">
    <source>
        <dbReference type="ARBA" id="ARBA00023242"/>
    </source>
</evidence>
<dbReference type="InterPro" id="IPR001650">
    <property type="entry name" value="Helicase_C-like"/>
</dbReference>
<dbReference type="EnsemblMetazoa" id="GBRI042508-RA">
    <property type="protein sequence ID" value="GBRI042508-PA"/>
    <property type="gene ID" value="GBRI042508"/>
</dbReference>
<dbReference type="GO" id="GO:0000724">
    <property type="term" value="P:double-strand break repair via homologous recombination"/>
    <property type="evidence" value="ECO:0007669"/>
    <property type="project" value="TreeGrafter"/>
</dbReference>
<dbReference type="Proteomes" id="UP000091820">
    <property type="component" value="Unassembled WGS sequence"/>
</dbReference>
<proteinExistence type="inferred from homology"/>
<keyword evidence="10" id="KW-0378">Hydrolase</keyword>
<dbReference type="GO" id="GO:0003677">
    <property type="term" value="F:DNA binding"/>
    <property type="evidence" value="ECO:0007669"/>
    <property type="project" value="UniProtKB-KW"/>
</dbReference>
<comment type="similarity">
    <text evidence="3">Belongs to the helicase family. RecQ subfamily.</text>
</comment>
<dbReference type="InterPro" id="IPR027417">
    <property type="entry name" value="P-loop_NTPase"/>
</dbReference>
<keyword evidence="13" id="KW-0067">ATP-binding</keyword>
<comment type="catalytic activity">
    <reaction evidence="21">
        <text>ATP + H2O = ADP + phosphate + H(+)</text>
        <dbReference type="Rhea" id="RHEA:13065"/>
        <dbReference type="ChEBI" id="CHEBI:15377"/>
        <dbReference type="ChEBI" id="CHEBI:15378"/>
        <dbReference type="ChEBI" id="CHEBI:30616"/>
        <dbReference type="ChEBI" id="CHEBI:43474"/>
        <dbReference type="ChEBI" id="CHEBI:456216"/>
    </reaction>
</comment>